<evidence type="ECO:0000313" key="4">
    <source>
        <dbReference type="Proteomes" id="UP000028006"/>
    </source>
</evidence>
<organism evidence="3 4">
    <name type="scientific">Endozoicomonas montiporae</name>
    <dbReference type="NCBI Taxonomy" id="1027273"/>
    <lineage>
        <taxon>Bacteria</taxon>
        <taxon>Pseudomonadati</taxon>
        <taxon>Pseudomonadota</taxon>
        <taxon>Gammaproteobacteria</taxon>
        <taxon>Oceanospirillales</taxon>
        <taxon>Endozoicomonadaceae</taxon>
        <taxon>Endozoicomonas</taxon>
    </lineage>
</organism>
<dbReference type="AlphaFoldDB" id="A0A081NBY0"/>
<comment type="caution">
    <text evidence="3">The sequence shown here is derived from an EMBL/GenBank/DDBJ whole genome shotgun (WGS) entry which is preliminary data.</text>
</comment>
<dbReference type="CDD" id="cd03789">
    <property type="entry name" value="GT9_LPS_heptosyltransferase"/>
    <property type="match status" value="1"/>
</dbReference>
<proteinExistence type="predicted"/>
<dbReference type="GO" id="GO:0009244">
    <property type="term" value="P:lipopolysaccharide core region biosynthetic process"/>
    <property type="evidence" value="ECO:0007669"/>
    <property type="project" value="TreeGrafter"/>
</dbReference>
<dbReference type="Proteomes" id="UP000028006">
    <property type="component" value="Unassembled WGS sequence"/>
</dbReference>
<keyword evidence="2 3" id="KW-0808">Transferase</keyword>
<evidence type="ECO:0000256" key="1">
    <source>
        <dbReference type="ARBA" id="ARBA00022676"/>
    </source>
</evidence>
<dbReference type="InterPro" id="IPR002201">
    <property type="entry name" value="Glyco_trans_9"/>
</dbReference>
<keyword evidence="4" id="KW-1185">Reference proteome</keyword>
<evidence type="ECO:0000313" key="3">
    <source>
        <dbReference type="EMBL" id="KEQ15953.1"/>
    </source>
</evidence>
<dbReference type="GO" id="GO:0008713">
    <property type="term" value="F:ADP-heptose-lipopolysaccharide heptosyltransferase activity"/>
    <property type="evidence" value="ECO:0007669"/>
    <property type="project" value="TreeGrafter"/>
</dbReference>
<dbReference type="PANTHER" id="PTHR30160:SF1">
    <property type="entry name" value="LIPOPOLYSACCHARIDE 1,2-N-ACETYLGLUCOSAMINETRANSFERASE-RELATED"/>
    <property type="match status" value="1"/>
</dbReference>
<gene>
    <name evidence="3" type="ORF">GZ77_05555</name>
</gene>
<accession>A0A081NBY0</accession>
<evidence type="ECO:0000256" key="2">
    <source>
        <dbReference type="ARBA" id="ARBA00022679"/>
    </source>
</evidence>
<dbReference type="Gene3D" id="3.40.50.2000">
    <property type="entry name" value="Glycogen Phosphorylase B"/>
    <property type="match status" value="2"/>
</dbReference>
<sequence length="410" mass="46497">MKVDTMRVIDHYVGVPLCFLLKQLFKVWEFIFRPKPKQPENVLFIELSEMGSAILADPAMRWLKDQGKNLHFVIFQKNAASLKLLKTIPEERIFTIRPDSLFTLAFDSLRFLVWCRQRKIDTTIDLELFSRFTALLSRMSGAVNRTGYDGVHEEGLYRGNFLTHPVMYNPHHHISLNFMALVQACTGDKGQPYQRKLLNQDDIKLARADVDEELKQSVLKKLAELKTDFSTEQYRVMLVNPNASDLLPQRRWMRDRYASVIRQVLDDYQDILVVITGAPAEKAGAEELNQMVDHQRCVNSAGVFTFAELVPLYSVSYVMLSNDSGPPHFASVTELKTFVIFGPETPRLYGALGNSTPIYAGLACSPCVSAGNHRKTTCFDNQCLKAISVDDVLATMKPVLDGQVITRQRA</sequence>
<keyword evidence="1" id="KW-0328">Glycosyltransferase</keyword>
<dbReference type="InterPro" id="IPR051199">
    <property type="entry name" value="LPS_LOS_Heptosyltrfase"/>
</dbReference>
<dbReference type="EMBL" id="JOKG01000001">
    <property type="protein sequence ID" value="KEQ15953.1"/>
    <property type="molecule type" value="Genomic_DNA"/>
</dbReference>
<reference evidence="3 4" key="1">
    <citation type="submission" date="2014-06" db="EMBL/GenBank/DDBJ databases">
        <title>Whole Genome Sequences of Three Symbiotic Endozoicomonas Bacteria.</title>
        <authorList>
            <person name="Neave M.J."/>
            <person name="Apprill A."/>
            <person name="Voolstra C.R."/>
        </authorList>
    </citation>
    <scope>NUCLEOTIDE SEQUENCE [LARGE SCALE GENOMIC DNA]</scope>
    <source>
        <strain evidence="3 4">LMG 24815</strain>
    </source>
</reference>
<dbReference type="PANTHER" id="PTHR30160">
    <property type="entry name" value="TETRAACYLDISACCHARIDE 4'-KINASE-RELATED"/>
    <property type="match status" value="1"/>
</dbReference>
<dbReference type="Pfam" id="PF01075">
    <property type="entry name" value="Glyco_transf_9"/>
    <property type="match status" value="1"/>
</dbReference>
<dbReference type="eggNOG" id="COG0859">
    <property type="taxonomic scope" value="Bacteria"/>
</dbReference>
<dbReference type="RefSeq" id="WP_034873217.1">
    <property type="nucleotide sequence ID" value="NZ_JOKG01000001.1"/>
</dbReference>
<name>A0A081NBY0_9GAMM</name>
<protein>
    <submittedName>
        <fullName evidence="3">Glycosyl transferase</fullName>
    </submittedName>
</protein>
<dbReference type="SUPFAM" id="SSF53756">
    <property type="entry name" value="UDP-Glycosyltransferase/glycogen phosphorylase"/>
    <property type="match status" value="1"/>
</dbReference>
<dbReference type="GO" id="GO:0005829">
    <property type="term" value="C:cytosol"/>
    <property type="evidence" value="ECO:0007669"/>
    <property type="project" value="TreeGrafter"/>
</dbReference>